<evidence type="ECO:0000313" key="4">
    <source>
        <dbReference type="Proteomes" id="UP001054252"/>
    </source>
</evidence>
<gene>
    <name evidence="3" type="ORF">SLEP1_g14281</name>
</gene>
<keyword evidence="2" id="KW-0472">Membrane</keyword>
<organism evidence="3 4">
    <name type="scientific">Rubroshorea leprosula</name>
    <dbReference type="NCBI Taxonomy" id="152421"/>
    <lineage>
        <taxon>Eukaryota</taxon>
        <taxon>Viridiplantae</taxon>
        <taxon>Streptophyta</taxon>
        <taxon>Embryophyta</taxon>
        <taxon>Tracheophyta</taxon>
        <taxon>Spermatophyta</taxon>
        <taxon>Magnoliopsida</taxon>
        <taxon>eudicotyledons</taxon>
        <taxon>Gunneridae</taxon>
        <taxon>Pentapetalae</taxon>
        <taxon>rosids</taxon>
        <taxon>malvids</taxon>
        <taxon>Malvales</taxon>
        <taxon>Dipterocarpaceae</taxon>
        <taxon>Rubroshorea</taxon>
    </lineage>
</organism>
<feature type="compositionally biased region" description="Acidic residues" evidence="1">
    <location>
        <begin position="306"/>
        <end position="325"/>
    </location>
</feature>
<dbReference type="InterPro" id="IPR012337">
    <property type="entry name" value="RNaseH-like_sf"/>
</dbReference>
<comment type="caution">
    <text evidence="3">The sequence shown here is derived from an EMBL/GenBank/DDBJ whole genome shotgun (WGS) entry which is preliminary data.</text>
</comment>
<keyword evidence="2" id="KW-1133">Transmembrane helix</keyword>
<evidence type="ECO:0000256" key="2">
    <source>
        <dbReference type="SAM" id="Phobius"/>
    </source>
</evidence>
<accession>A0AAV5IMZ2</accession>
<dbReference type="EMBL" id="BPVZ01000017">
    <property type="protein sequence ID" value="GKV01750.1"/>
    <property type="molecule type" value="Genomic_DNA"/>
</dbReference>
<feature type="transmembrane region" description="Helical" evidence="2">
    <location>
        <begin position="21"/>
        <end position="41"/>
    </location>
</feature>
<protein>
    <submittedName>
        <fullName evidence="3">Uncharacterized protein</fullName>
    </submittedName>
</protein>
<proteinExistence type="predicted"/>
<evidence type="ECO:0000256" key="1">
    <source>
        <dbReference type="SAM" id="MobiDB-lite"/>
    </source>
</evidence>
<keyword evidence="2" id="KW-0812">Transmembrane</keyword>
<sequence>MFTSNEWTSSKLARDAKGVKAVSIVSIVMAASFWNNVLYTLRVMGPLVTVLRLVDSESKPAMPYIFEAMTKAKDAIKRLQNDDESKYKEIFEIIDNRWECQLYRALQAAAHYLNPVVFYSTPNMGLDLRLTGGLMDCIKKIELDVNLQLKIYNEVAIYNKAQGRFGDDLAIKSRVSKSPDEIDHIVLNEIYFDNEWLVGESGEVEDAHNDLVFENDNLTWGDVERASGAREIRTYTRGQAKRNTAAAFTSQIPALTFRTPTTTSSVDAIYATRSSEEAHTLLDLEMSKEEEEEFEPGGTSRKNKDDDDLVAEQEELEADESDEDY</sequence>
<dbReference type="AlphaFoldDB" id="A0AAV5IMZ2"/>
<dbReference type="SUPFAM" id="SSF53098">
    <property type="entry name" value="Ribonuclease H-like"/>
    <property type="match status" value="1"/>
</dbReference>
<dbReference type="Proteomes" id="UP001054252">
    <property type="component" value="Unassembled WGS sequence"/>
</dbReference>
<feature type="region of interest" description="Disordered" evidence="1">
    <location>
        <begin position="282"/>
        <end position="325"/>
    </location>
</feature>
<name>A0AAV5IMZ2_9ROSI</name>
<reference evidence="3 4" key="1">
    <citation type="journal article" date="2021" name="Commun. Biol.">
        <title>The genome of Shorea leprosula (Dipterocarpaceae) highlights the ecological relevance of drought in aseasonal tropical rainforests.</title>
        <authorList>
            <person name="Ng K.K.S."/>
            <person name="Kobayashi M.J."/>
            <person name="Fawcett J.A."/>
            <person name="Hatakeyama M."/>
            <person name="Paape T."/>
            <person name="Ng C.H."/>
            <person name="Ang C.C."/>
            <person name="Tnah L.H."/>
            <person name="Lee C.T."/>
            <person name="Nishiyama T."/>
            <person name="Sese J."/>
            <person name="O'Brien M.J."/>
            <person name="Copetti D."/>
            <person name="Mohd Noor M.I."/>
            <person name="Ong R.C."/>
            <person name="Putra M."/>
            <person name="Sireger I.Z."/>
            <person name="Indrioko S."/>
            <person name="Kosugi Y."/>
            <person name="Izuno A."/>
            <person name="Isagi Y."/>
            <person name="Lee S.L."/>
            <person name="Shimizu K.K."/>
        </authorList>
    </citation>
    <scope>NUCLEOTIDE SEQUENCE [LARGE SCALE GENOMIC DNA]</scope>
    <source>
        <strain evidence="3">214</strain>
    </source>
</reference>
<keyword evidence="4" id="KW-1185">Reference proteome</keyword>
<evidence type="ECO:0000313" key="3">
    <source>
        <dbReference type="EMBL" id="GKV01750.1"/>
    </source>
</evidence>